<dbReference type="EMBL" id="CP109109">
    <property type="protein sequence ID" value="WSB97694.1"/>
    <property type="molecule type" value="Genomic_DNA"/>
</dbReference>
<reference evidence="1" key="1">
    <citation type="submission" date="2022-10" db="EMBL/GenBank/DDBJ databases">
        <title>The complete genomes of actinobacterial strains from the NBC collection.</title>
        <authorList>
            <person name="Joergensen T.S."/>
            <person name="Alvarez Arevalo M."/>
            <person name="Sterndorff E.B."/>
            <person name="Faurdal D."/>
            <person name="Vuksanovic O."/>
            <person name="Mourched A.-S."/>
            <person name="Charusanti P."/>
            <person name="Shaw S."/>
            <person name="Blin K."/>
            <person name="Weber T."/>
        </authorList>
    </citation>
    <scope>NUCLEOTIDE SEQUENCE</scope>
    <source>
        <strain evidence="1">NBC 01771</strain>
    </source>
</reference>
<accession>A0ACD4ZH42</accession>
<dbReference type="Proteomes" id="UP001348369">
    <property type="component" value="Chromosome"/>
</dbReference>
<evidence type="ECO:0000313" key="1">
    <source>
        <dbReference type="EMBL" id="WSB97694.1"/>
    </source>
</evidence>
<organism evidence="1 2">
    <name type="scientific">Streptomyces scopuliridis</name>
    <dbReference type="NCBI Taxonomy" id="452529"/>
    <lineage>
        <taxon>Bacteria</taxon>
        <taxon>Bacillati</taxon>
        <taxon>Actinomycetota</taxon>
        <taxon>Actinomycetes</taxon>
        <taxon>Kitasatosporales</taxon>
        <taxon>Streptomycetaceae</taxon>
        <taxon>Streptomyces</taxon>
    </lineage>
</organism>
<protein>
    <submittedName>
        <fullName evidence="1">Uncharacterized protein</fullName>
    </submittedName>
</protein>
<name>A0ACD4ZH42_9ACTN</name>
<proteinExistence type="predicted"/>
<sequence length="425" mass="44767">MSDERPPTTGPLAPGSPPPATSSSPSGSRPSPPLDRERTASDPLTDRIAAGMLGALRLAGLVILSAVHFGLAFPALLANLDGYRHAWVQLTAFGLLTLIIVIDALLGVAGRRGPRRWVAAALVCSLATAVVATSQLPGGHFLATPHWTFLEIGWFGVLLLFDAGLNATLLFLGLHVVVTLGQLLLAGIPSRQAAAGMAVSALAICAFQIAAAVMARLLRECATAAAATAREQERVRTEAAVSAQVHADQRSRYRDLGRSVLPLLTGLADGTLDPGDERVRRRCSFEAARLRRLFAERDHASDPLLHELRAGIGVAERHGVDVQLAVRGASAPVPRHLRRALTEPVLAALATAEHSARATVVRGGGQVRVSVVTDAPETDIPEPTERGIRVRTVHSEGRLLVEASYTLLAPSPSPSLLPSGDVHVP</sequence>
<evidence type="ECO:0000313" key="2">
    <source>
        <dbReference type="Proteomes" id="UP001348369"/>
    </source>
</evidence>
<keyword evidence="2" id="KW-1185">Reference proteome</keyword>
<gene>
    <name evidence="1" type="ORF">OG835_12150</name>
</gene>